<evidence type="ECO:0000313" key="7">
    <source>
        <dbReference type="Proteomes" id="UP000576209"/>
    </source>
</evidence>
<keyword evidence="2" id="KW-0813">Transport</keyword>
<feature type="domain" description="Solute-binding protein family 5" evidence="5">
    <location>
        <begin position="81"/>
        <end position="497"/>
    </location>
</feature>
<dbReference type="AlphaFoldDB" id="A0A840DZ74"/>
<accession>A0A840DZ74</accession>
<comment type="caution">
    <text evidence="6">The sequence shown here is derived from an EMBL/GenBank/DDBJ whole genome shotgun (WGS) entry which is preliminary data.</text>
</comment>
<keyword evidence="3 4" id="KW-0732">Signal</keyword>
<protein>
    <submittedName>
        <fullName evidence="6">Peptide/nickel transport system substrate-binding protein</fullName>
    </submittedName>
</protein>
<sequence length="587" mass="65782">MKFHLLILTAFLGGLLSCAEGGGSDRVNGGQEAGSSDNEVTISMRAEPVGLNPILSVQNVSRYVYEHIFQTLNERDPETFELVPLLASTPIVTQGADGTITYRYTIDSLAAWPNGTDVTARDVIFSLKALLNPLVEAGPYRPYYDMIQDVLVDSTDERTFWVVTERPYILADQAIADLYIYPEYAYDPGGYLHDIPLSNFADPQLAEQLAEANAGLRTFADAFNSPDLALDPERIVGSGGYALVAWEPGQRLRLRRRDNYWAQDREEDRLAACPEYLNFRIISDYSAEINALRDNSVDVAIDMPVDIFQEMRNDEYLTSLYDFVALPGFKYFSILLNSDDPLLSDSLTRRALAHTVNVDQLIEQLFPGLAQRIVGPVLPAKSYYNNDLPSIPYDLERAARLLREAGWSDSNGNGILDRTIEGERREFQFQLLTYPMPTSEAVTLVIAEGARRVGIDIQVTKMEPRALMARLDAGDFSATFYGQGFEPTPDDFAQVWSSTSVPPSGTNRGNFNNPEADSLIRKIAITMDTSARATLYRRFQEIIYANQPMIFLYSPYDRIVISKRFEYSISSIAPNLKFNALKLKATQ</sequence>
<dbReference type="RefSeq" id="WP_183494816.1">
    <property type="nucleotide sequence ID" value="NZ_JACIFF010000002.1"/>
</dbReference>
<evidence type="ECO:0000256" key="4">
    <source>
        <dbReference type="SAM" id="SignalP"/>
    </source>
</evidence>
<dbReference type="InterPro" id="IPR039424">
    <property type="entry name" value="SBP_5"/>
</dbReference>
<evidence type="ECO:0000313" key="6">
    <source>
        <dbReference type="EMBL" id="MBB4078574.1"/>
    </source>
</evidence>
<organism evidence="6 7">
    <name type="scientific">Neolewinella aquimaris</name>
    <dbReference type="NCBI Taxonomy" id="1835722"/>
    <lineage>
        <taxon>Bacteria</taxon>
        <taxon>Pseudomonadati</taxon>
        <taxon>Bacteroidota</taxon>
        <taxon>Saprospiria</taxon>
        <taxon>Saprospirales</taxon>
        <taxon>Lewinellaceae</taxon>
        <taxon>Neolewinella</taxon>
    </lineage>
</organism>
<feature type="chain" id="PRO_5032458981" evidence="4">
    <location>
        <begin position="20"/>
        <end position="587"/>
    </location>
</feature>
<dbReference type="PIRSF" id="PIRSF002741">
    <property type="entry name" value="MppA"/>
    <property type="match status" value="1"/>
</dbReference>
<feature type="signal peptide" evidence="4">
    <location>
        <begin position="1"/>
        <end position="19"/>
    </location>
</feature>
<dbReference type="Pfam" id="PF00496">
    <property type="entry name" value="SBP_bac_5"/>
    <property type="match status" value="1"/>
</dbReference>
<evidence type="ECO:0000256" key="3">
    <source>
        <dbReference type="ARBA" id="ARBA00022729"/>
    </source>
</evidence>
<reference evidence="6 7" key="1">
    <citation type="submission" date="2020-08" db="EMBL/GenBank/DDBJ databases">
        <title>Genomic Encyclopedia of Type Strains, Phase IV (KMG-IV): sequencing the most valuable type-strain genomes for metagenomic binning, comparative biology and taxonomic classification.</title>
        <authorList>
            <person name="Goeker M."/>
        </authorList>
    </citation>
    <scope>NUCLEOTIDE SEQUENCE [LARGE SCALE GENOMIC DNA]</scope>
    <source>
        <strain evidence="6 7">DSM 105137</strain>
    </source>
</reference>
<keyword evidence="7" id="KW-1185">Reference proteome</keyword>
<dbReference type="Proteomes" id="UP000576209">
    <property type="component" value="Unassembled WGS sequence"/>
</dbReference>
<dbReference type="GO" id="GO:0015833">
    <property type="term" value="P:peptide transport"/>
    <property type="evidence" value="ECO:0007669"/>
    <property type="project" value="TreeGrafter"/>
</dbReference>
<dbReference type="PANTHER" id="PTHR30290">
    <property type="entry name" value="PERIPLASMIC BINDING COMPONENT OF ABC TRANSPORTER"/>
    <property type="match status" value="1"/>
</dbReference>
<evidence type="ECO:0000256" key="2">
    <source>
        <dbReference type="ARBA" id="ARBA00022448"/>
    </source>
</evidence>
<dbReference type="GO" id="GO:1904680">
    <property type="term" value="F:peptide transmembrane transporter activity"/>
    <property type="evidence" value="ECO:0007669"/>
    <property type="project" value="TreeGrafter"/>
</dbReference>
<gene>
    <name evidence="6" type="ORF">GGR28_001187</name>
</gene>
<proteinExistence type="inferred from homology"/>
<evidence type="ECO:0000259" key="5">
    <source>
        <dbReference type="Pfam" id="PF00496"/>
    </source>
</evidence>
<dbReference type="GO" id="GO:0043190">
    <property type="term" value="C:ATP-binding cassette (ABC) transporter complex"/>
    <property type="evidence" value="ECO:0007669"/>
    <property type="project" value="InterPro"/>
</dbReference>
<name>A0A840DZ74_9BACT</name>
<dbReference type="InterPro" id="IPR030678">
    <property type="entry name" value="Peptide/Ni-bd"/>
</dbReference>
<evidence type="ECO:0000256" key="1">
    <source>
        <dbReference type="ARBA" id="ARBA00005695"/>
    </source>
</evidence>
<dbReference type="GO" id="GO:0030288">
    <property type="term" value="C:outer membrane-bounded periplasmic space"/>
    <property type="evidence" value="ECO:0007669"/>
    <property type="project" value="UniProtKB-ARBA"/>
</dbReference>
<dbReference type="PROSITE" id="PS51257">
    <property type="entry name" value="PROKAR_LIPOPROTEIN"/>
    <property type="match status" value="1"/>
</dbReference>
<comment type="similarity">
    <text evidence="1">Belongs to the bacterial solute-binding protein 5 family.</text>
</comment>
<dbReference type="PANTHER" id="PTHR30290:SF9">
    <property type="entry name" value="OLIGOPEPTIDE-BINDING PROTEIN APPA"/>
    <property type="match status" value="1"/>
</dbReference>
<dbReference type="Gene3D" id="3.10.105.10">
    <property type="entry name" value="Dipeptide-binding Protein, Domain 3"/>
    <property type="match status" value="1"/>
</dbReference>
<dbReference type="SUPFAM" id="SSF53850">
    <property type="entry name" value="Periplasmic binding protein-like II"/>
    <property type="match status" value="1"/>
</dbReference>
<dbReference type="InterPro" id="IPR000914">
    <property type="entry name" value="SBP_5_dom"/>
</dbReference>
<dbReference type="Gene3D" id="3.40.190.10">
    <property type="entry name" value="Periplasmic binding protein-like II"/>
    <property type="match status" value="1"/>
</dbReference>
<dbReference type="EMBL" id="JACIFF010000002">
    <property type="protein sequence ID" value="MBB4078574.1"/>
    <property type="molecule type" value="Genomic_DNA"/>
</dbReference>